<feature type="binding site" evidence="10">
    <location>
        <position position="269"/>
    </location>
    <ligand>
        <name>substrate</name>
    </ligand>
</feature>
<dbReference type="InterPro" id="IPR011059">
    <property type="entry name" value="Metal-dep_hydrolase_composite"/>
</dbReference>
<feature type="active site" description="Proton donor/acceptor" evidence="9">
    <location>
        <position position="291"/>
    </location>
</feature>
<evidence type="ECO:0000256" key="7">
    <source>
        <dbReference type="ARBA" id="ARBA00047647"/>
    </source>
</evidence>
<feature type="binding site" evidence="10">
    <location>
        <position position="242"/>
    </location>
    <ligand>
        <name>substrate</name>
    </ligand>
</feature>
<dbReference type="SUPFAM" id="SSF51556">
    <property type="entry name" value="Metallo-dependent hydrolases"/>
    <property type="match status" value="1"/>
</dbReference>
<dbReference type="CDD" id="cd00854">
    <property type="entry name" value="NagA"/>
    <property type="match status" value="1"/>
</dbReference>
<protein>
    <recommendedName>
        <fullName evidence="3 8">N-acetylglucosamine-6-phosphate deacetylase</fullName>
        <ecNumber evidence="2 8">3.5.1.25</ecNumber>
    </recommendedName>
</protein>
<evidence type="ECO:0000313" key="14">
    <source>
        <dbReference type="Proteomes" id="UP000664169"/>
    </source>
</evidence>
<dbReference type="EMBL" id="CAJPDQ010000022">
    <property type="protein sequence ID" value="CAF9924798.1"/>
    <property type="molecule type" value="Genomic_DNA"/>
</dbReference>
<keyword evidence="14" id="KW-1185">Reference proteome</keyword>
<accession>A0A8H3FHV6</accession>
<dbReference type="EC" id="3.5.1.25" evidence="2 8"/>
<evidence type="ECO:0000256" key="9">
    <source>
        <dbReference type="PIRSR" id="PIRSR038994-1"/>
    </source>
</evidence>
<evidence type="ECO:0000256" key="1">
    <source>
        <dbReference type="ARBA" id="ARBA00010716"/>
    </source>
</evidence>
<dbReference type="Gene3D" id="3.20.20.140">
    <property type="entry name" value="Metal-dependent hydrolases"/>
    <property type="match status" value="1"/>
</dbReference>
<feature type="binding site" evidence="10">
    <location>
        <begin position="234"/>
        <end position="235"/>
    </location>
    <ligand>
        <name>substrate</name>
    </ligand>
</feature>
<evidence type="ECO:0000256" key="10">
    <source>
        <dbReference type="PIRSR" id="PIRSR038994-2"/>
    </source>
</evidence>
<keyword evidence="5 8" id="KW-0378">Hydrolase</keyword>
<reference evidence="13" key="1">
    <citation type="submission" date="2021-03" db="EMBL/GenBank/DDBJ databases">
        <authorList>
            <person name="Tagirdzhanova G."/>
        </authorList>
    </citation>
    <scope>NUCLEOTIDE SEQUENCE</scope>
</reference>
<evidence type="ECO:0000313" key="13">
    <source>
        <dbReference type="EMBL" id="CAF9924798.1"/>
    </source>
</evidence>
<comment type="caution">
    <text evidence="13">The sequence shown here is derived from an EMBL/GenBank/DDBJ whole genome shotgun (WGS) entry which is preliminary data.</text>
</comment>
<dbReference type="InterPro" id="IPR006680">
    <property type="entry name" value="Amidohydro-rel"/>
</dbReference>
<evidence type="ECO:0000256" key="3">
    <source>
        <dbReference type="ARBA" id="ARBA00018029"/>
    </source>
</evidence>
<proteinExistence type="inferred from homology"/>
<organism evidence="13 14">
    <name type="scientific">Gomphillus americanus</name>
    <dbReference type="NCBI Taxonomy" id="1940652"/>
    <lineage>
        <taxon>Eukaryota</taxon>
        <taxon>Fungi</taxon>
        <taxon>Dikarya</taxon>
        <taxon>Ascomycota</taxon>
        <taxon>Pezizomycotina</taxon>
        <taxon>Lecanoromycetes</taxon>
        <taxon>OSLEUM clade</taxon>
        <taxon>Ostropomycetidae</taxon>
        <taxon>Ostropales</taxon>
        <taxon>Graphidaceae</taxon>
        <taxon>Gomphilloideae</taxon>
        <taxon>Gomphillus</taxon>
    </lineage>
</organism>
<dbReference type="GO" id="GO:0046872">
    <property type="term" value="F:metal ion binding"/>
    <property type="evidence" value="ECO:0007669"/>
    <property type="project" value="UniProtKB-KW"/>
</dbReference>
<dbReference type="GO" id="GO:0008448">
    <property type="term" value="F:N-acetylglucosamine-6-phosphate deacetylase activity"/>
    <property type="evidence" value="ECO:0007669"/>
    <property type="project" value="UniProtKB-UniRule"/>
</dbReference>
<comment type="similarity">
    <text evidence="1 8">Belongs to the metallo-dependent hydrolases superfamily. NagA family.</text>
</comment>
<name>A0A8H3FHV6_9LECA</name>
<dbReference type="PANTHER" id="PTHR11113">
    <property type="entry name" value="N-ACETYLGLUCOSAMINE-6-PHOSPHATE DEACETYLASE"/>
    <property type="match status" value="1"/>
</dbReference>
<evidence type="ECO:0000256" key="5">
    <source>
        <dbReference type="ARBA" id="ARBA00022801"/>
    </source>
</evidence>
<evidence type="ECO:0000256" key="4">
    <source>
        <dbReference type="ARBA" id="ARBA00022723"/>
    </source>
</evidence>
<feature type="binding site" evidence="10">
    <location>
        <position position="151"/>
    </location>
    <ligand>
        <name>substrate</name>
    </ligand>
</feature>
<evidence type="ECO:0000256" key="2">
    <source>
        <dbReference type="ARBA" id="ARBA00011899"/>
    </source>
</evidence>
<dbReference type="GO" id="GO:0006046">
    <property type="term" value="P:N-acetylglucosamine catabolic process"/>
    <property type="evidence" value="ECO:0007669"/>
    <property type="project" value="TreeGrafter"/>
</dbReference>
<dbReference type="InterPro" id="IPR032466">
    <property type="entry name" value="Metal_Hydrolase"/>
</dbReference>
<sequence>MAPQLIRFTNGQLAQGNTLTKSDLYIDTSTGKITNGQDLFFSQQTSPIKTIDLHGQILAPGFIDVQINGCYGLDFSLPSTNYASELARVKQELVKTGVTSFLPTLTSQAPAVYAQTLPFLGADQDRNSGDGAESLGAHCEGPFINPLKCGIHKPDVLQTPTDLSALETCYGKQFLTAPIIKMITIAPELTSSPSLIPDLHSRGIVISLGHSAATHDQASTALSQGATMLTHLYNAMPQPHHRDTGIVGLLGSSTSTQRPYYGLIADGYHVSPSMARLAYKAHSEGCCLVTDAMSVLGLPDGRYPWTNGEYFLKTGNHITLERTGGIAGSAVTLVDCVNNLLNWTENQATGIAEVLQTVTGTPAKMLGLDGVKGSLNVGADADLVVLSKNAEGLLVVEQVWKFGRMVFTAEAKKEMAKARL</sequence>
<evidence type="ECO:0000256" key="8">
    <source>
        <dbReference type="PIRNR" id="PIRNR038994"/>
    </source>
</evidence>
<comment type="cofactor">
    <cofactor evidence="11">
        <name>a divalent metal cation</name>
        <dbReference type="ChEBI" id="CHEBI:60240"/>
    </cofactor>
    <text evidence="11">Binds 1 divalent metal cation per subunit.</text>
</comment>
<feature type="binding site" evidence="11">
    <location>
        <position position="140"/>
    </location>
    <ligand>
        <name>Zn(2+)</name>
        <dbReference type="ChEBI" id="CHEBI:29105"/>
    </ligand>
</feature>
<dbReference type="Proteomes" id="UP000664169">
    <property type="component" value="Unassembled WGS sequence"/>
</dbReference>
<dbReference type="InterPro" id="IPR003764">
    <property type="entry name" value="GlcNAc_6-P_deAcase"/>
</dbReference>
<dbReference type="SUPFAM" id="SSF51338">
    <property type="entry name" value="Composite domain of metallo-dependent hydrolases"/>
    <property type="match status" value="1"/>
</dbReference>
<feature type="binding site" evidence="11">
    <location>
        <position position="210"/>
    </location>
    <ligand>
        <name>Zn(2+)</name>
        <dbReference type="ChEBI" id="CHEBI:29105"/>
    </ligand>
</feature>
<dbReference type="Pfam" id="PF01979">
    <property type="entry name" value="Amidohydro_1"/>
    <property type="match status" value="1"/>
</dbReference>
<feature type="domain" description="Amidohydrolase-related" evidence="12">
    <location>
        <begin position="57"/>
        <end position="403"/>
    </location>
</feature>
<dbReference type="PANTHER" id="PTHR11113:SF14">
    <property type="entry name" value="N-ACETYLGLUCOSAMINE-6-PHOSPHATE DEACETYLASE"/>
    <property type="match status" value="1"/>
</dbReference>
<comment type="catalytic activity">
    <reaction evidence="7 8">
        <text>N-acetyl-D-glucosamine 6-phosphate + H2O = D-glucosamine 6-phosphate + acetate</text>
        <dbReference type="Rhea" id="RHEA:22936"/>
        <dbReference type="ChEBI" id="CHEBI:15377"/>
        <dbReference type="ChEBI" id="CHEBI:30089"/>
        <dbReference type="ChEBI" id="CHEBI:57513"/>
        <dbReference type="ChEBI" id="CHEBI:58725"/>
        <dbReference type="EC" id="3.5.1.25"/>
    </reaction>
</comment>
<dbReference type="PIRSF" id="PIRSF038994">
    <property type="entry name" value="NagA"/>
    <property type="match status" value="1"/>
</dbReference>
<dbReference type="AlphaFoldDB" id="A0A8H3FHV6"/>
<evidence type="ECO:0000259" key="12">
    <source>
        <dbReference type="Pfam" id="PF01979"/>
    </source>
</evidence>
<feature type="binding site" evidence="11">
    <location>
        <position position="231"/>
    </location>
    <ligand>
        <name>Zn(2+)</name>
        <dbReference type="ChEBI" id="CHEBI:29105"/>
    </ligand>
</feature>
<feature type="binding site" evidence="10">
    <location>
        <begin position="326"/>
        <end position="328"/>
    </location>
    <ligand>
        <name>substrate</name>
    </ligand>
</feature>
<keyword evidence="6 8" id="KW-0119">Carbohydrate metabolism</keyword>
<keyword evidence="4 11" id="KW-0479">Metal-binding</keyword>
<dbReference type="OrthoDB" id="10264777at2759"/>
<dbReference type="NCBIfam" id="TIGR00221">
    <property type="entry name" value="nagA"/>
    <property type="match status" value="1"/>
</dbReference>
<dbReference type="FunFam" id="3.20.20.140:FF:000065">
    <property type="entry name" value="N-acetylglucosamine-6-phosphate deacetylase"/>
    <property type="match status" value="1"/>
</dbReference>
<evidence type="ECO:0000256" key="11">
    <source>
        <dbReference type="PIRSR" id="PIRSR038994-3"/>
    </source>
</evidence>
<gene>
    <name evidence="13" type="ORF">GOMPHAMPRED_003712</name>
</gene>
<dbReference type="Gene3D" id="2.30.40.10">
    <property type="entry name" value="Urease, subunit C, domain 1"/>
    <property type="match status" value="1"/>
</dbReference>
<evidence type="ECO:0000256" key="6">
    <source>
        <dbReference type="ARBA" id="ARBA00023277"/>
    </source>
</evidence>